<proteinExistence type="predicted"/>
<name>A0A2P5AD17_PARAD</name>
<accession>A0A2P5AD17</accession>
<protein>
    <submittedName>
        <fullName evidence="2">Uncharacterized protein</fullName>
    </submittedName>
</protein>
<comment type="caution">
    <text evidence="2">The sequence shown here is derived from an EMBL/GenBank/DDBJ whole genome shotgun (WGS) entry which is preliminary data.</text>
</comment>
<evidence type="ECO:0000313" key="2">
    <source>
        <dbReference type="EMBL" id="PON34438.1"/>
    </source>
</evidence>
<dbReference type="EMBL" id="JXTB01000659">
    <property type="protein sequence ID" value="PON34438.1"/>
    <property type="molecule type" value="Genomic_DNA"/>
</dbReference>
<feature type="compositionally biased region" description="Basic and acidic residues" evidence="1">
    <location>
        <begin position="1"/>
        <end position="26"/>
    </location>
</feature>
<gene>
    <name evidence="2" type="ORF">PanWU01x14_344350</name>
</gene>
<evidence type="ECO:0000313" key="3">
    <source>
        <dbReference type="Proteomes" id="UP000237105"/>
    </source>
</evidence>
<reference evidence="3" key="1">
    <citation type="submission" date="2016-06" db="EMBL/GenBank/DDBJ databases">
        <title>Parallel loss of symbiosis genes in relatives of nitrogen-fixing non-legume Parasponia.</title>
        <authorList>
            <person name="Van Velzen R."/>
            <person name="Holmer R."/>
            <person name="Bu F."/>
            <person name="Rutten L."/>
            <person name="Van Zeijl A."/>
            <person name="Liu W."/>
            <person name="Santuari L."/>
            <person name="Cao Q."/>
            <person name="Sharma T."/>
            <person name="Shen D."/>
            <person name="Roswanjaya Y."/>
            <person name="Wardhani T."/>
            <person name="Kalhor M.S."/>
            <person name="Jansen J."/>
            <person name="Van den Hoogen J."/>
            <person name="Gungor B."/>
            <person name="Hartog M."/>
            <person name="Hontelez J."/>
            <person name="Verver J."/>
            <person name="Yang W.-C."/>
            <person name="Schijlen E."/>
            <person name="Repin R."/>
            <person name="Schilthuizen M."/>
            <person name="Schranz E."/>
            <person name="Heidstra R."/>
            <person name="Miyata K."/>
            <person name="Fedorova E."/>
            <person name="Kohlen W."/>
            <person name="Bisseling T."/>
            <person name="Smit S."/>
            <person name="Geurts R."/>
        </authorList>
    </citation>
    <scope>NUCLEOTIDE SEQUENCE [LARGE SCALE GENOMIC DNA]</scope>
    <source>
        <strain evidence="3">cv. WU1-14</strain>
    </source>
</reference>
<organism evidence="2 3">
    <name type="scientific">Parasponia andersonii</name>
    <name type="common">Sponia andersonii</name>
    <dbReference type="NCBI Taxonomy" id="3476"/>
    <lineage>
        <taxon>Eukaryota</taxon>
        <taxon>Viridiplantae</taxon>
        <taxon>Streptophyta</taxon>
        <taxon>Embryophyta</taxon>
        <taxon>Tracheophyta</taxon>
        <taxon>Spermatophyta</taxon>
        <taxon>Magnoliopsida</taxon>
        <taxon>eudicotyledons</taxon>
        <taxon>Gunneridae</taxon>
        <taxon>Pentapetalae</taxon>
        <taxon>rosids</taxon>
        <taxon>fabids</taxon>
        <taxon>Rosales</taxon>
        <taxon>Cannabaceae</taxon>
        <taxon>Parasponia</taxon>
    </lineage>
</organism>
<evidence type="ECO:0000256" key="1">
    <source>
        <dbReference type="SAM" id="MobiDB-lite"/>
    </source>
</evidence>
<feature type="region of interest" description="Disordered" evidence="1">
    <location>
        <begin position="1"/>
        <end position="41"/>
    </location>
</feature>
<dbReference type="AlphaFoldDB" id="A0A2P5AD17"/>
<keyword evidence="3" id="KW-1185">Reference proteome</keyword>
<dbReference type="Proteomes" id="UP000237105">
    <property type="component" value="Unassembled WGS sequence"/>
</dbReference>
<sequence length="94" mass="10823">MRWTTKDRERERESNKRKLKEEEGGRSQRQPNLKGFQSKAVTAEERQKGPIVVVASKHHQHGTPGTLLKKRVTARLAACAILHFFFSVRCICTH</sequence>